<sequence>MSSLRFTDALFSKHQHPAAGSAPHRLLNFSLHVLLFSSCAADTTTIMSPMRWGKDRGAGVWELLLRPNNYFKCSLNCWPGCAAAGVDWPSGIPGIVPVGR</sequence>
<comment type="caution">
    <text evidence="1">The sequence shown here is derived from an EMBL/GenBank/DDBJ whole genome shotgun (WGS) entry which is preliminary data.</text>
</comment>
<name>A0A9N7VF82_PLEPL</name>
<evidence type="ECO:0000313" key="1">
    <source>
        <dbReference type="EMBL" id="CAB1451251.1"/>
    </source>
</evidence>
<proteinExistence type="predicted"/>
<evidence type="ECO:0000313" key="2">
    <source>
        <dbReference type="Proteomes" id="UP001153269"/>
    </source>
</evidence>
<reference evidence="1" key="1">
    <citation type="submission" date="2020-03" db="EMBL/GenBank/DDBJ databases">
        <authorList>
            <person name="Weist P."/>
        </authorList>
    </citation>
    <scope>NUCLEOTIDE SEQUENCE</scope>
</reference>
<gene>
    <name evidence="1" type="ORF">PLEPLA_LOCUS38944</name>
</gene>
<organism evidence="1 2">
    <name type="scientific">Pleuronectes platessa</name>
    <name type="common">European plaice</name>
    <dbReference type="NCBI Taxonomy" id="8262"/>
    <lineage>
        <taxon>Eukaryota</taxon>
        <taxon>Metazoa</taxon>
        <taxon>Chordata</taxon>
        <taxon>Craniata</taxon>
        <taxon>Vertebrata</taxon>
        <taxon>Euteleostomi</taxon>
        <taxon>Actinopterygii</taxon>
        <taxon>Neopterygii</taxon>
        <taxon>Teleostei</taxon>
        <taxon>Neoteleostei</taxon>
        <taxon>Acanthomorphata</taxon>
        <taxon>Carangaria</taxon>
        <taxon>Pleuronectiformes</taxon>
        <taxon>Pleuronectoidei</taxon>
        <taxon>Pleuronectidae</taxon>
        <taxon>Pleuronectes</taxon>
    </lineage>
</organism>
<dbReference type="Proteomes" id="UP001153269">
    <property type="component" value="Unassembled WGS sequence"/>
</dbReference>
<dbReference type="EMBL" id="CADEAL010004082">
    <property type="protein sequence ID" value="CAB1451251.1"/>
    <property type="molecule type" value="Genomic_DNA"/>
</dbReference>
<dbReference type="AlphaFoldDB" id="A0A9N7VF82"/>
<accession>A0A9N7VF82</accession>
<protein>
    <submittedName>
        <fullName evidence="1">Uncharacterized protein</fullName>
    </submittedName>
</protein>
<keyword evidence="2" id="KW-1185">Reference proteome</keyword>